<name>A0A7G9W7C4_ALKCA</name>
<dbReference type="EMBL" id="CP058559">
    <property type="protein sequence ID" value="QNO14586.1"/>
    <property type="molecule type" value="Genomic_DNA"/>
</dbReference>
<evidence type="ECO:0000256" key="7">
    <source>
        <dbReference type="SAM" id="Phobius"/>
    </source>
</evidence>
<dbReference type="GO" id="GO:0098797">
    <property type="term" value="C:plasma membrane protein complex"/>
    <property type="evidence" value="ECO:0007669"/>
    <property type="project" value="TreeGrafter"/>
</dbReference>
<dbReference type="PANTHER" id="PTHR30489">
    <property type="entry name" value="LIPOPROTEIN-RELEASING SYSTEM TRANSMEMBRANE PROTEIN LOLE"/>
    <property type="match status" value="1"/>
</dbReference>
<gene>
    <name evidence="9" type="ORF">HYG86_07215</name>
</gene>
<evidence type="ECO:0000313" key="9">
    <source>
        <dbReference type="EMBL" id="QNO14586.1"/>
    </source>
</evidence>
<evidence type="ECO:0000256" key="2">
    <source>
        <dbReference type="ARBA" id="ARBA00005236"/>
    </source>
</evidence>
<dbReference type="KEGG" id="acae:HYG86_07215"/>
<feature type="transmembrane region" description="Helical" evidence="7">
    <location>
        <begin position="344"/>
        <end position="372"/>
    </location>
</feature>
<protein>
    <submittedName>
        <fullName evidence="9">ABC transporter permease</fullName>
    </submittedName>
</protein>
<accession>A0A7G9W7C4</accession>
<dbReference type="RefSeq" id="WP_213168405.1">
    <property type="nucleotide sequence ID" value="NZ_CP058559.1"/>
</dbReference>
<evidence type="ECO:0000256" key="4">
    <source>
        <dbReference type="ARBA" id="ARBA00022692"/>
    </source>
</evidence>
<feature type="domain" description="ABC3 transporter permease C-terminal" evidence="8">
    <location>
        <begin position="698"/>
        <end position="816"/>
    </location>
</feature>
<dbReference type="AlphaFoldDB" id="A0A7G9W7C4"/>
<evidence type="ECO:0000256" key="5">
    <source>
        <dbReference type="ARBA" id="ARBA00022989"/>
    </source>
</evidence>
<evidence type="ECO:0000256" key="1">
    <source>
        <dbReference type="ARBA" id="ARBA00004651"/>
    </source>
</evidence>
<feature type="transmembrane region" description="Helical" evidence="7">
    <location>
        <begin position="473"/>
        <end position="497"/>
    </location>
</feature>
<dbReference type="GO" id="GO:0044874">
    <property type="term" value="P:lipoprotein localization to outer membrane"/>
    <property type="evidence" value="ECO:0007669"/>
    <property type="project" value="TreeGrafter"/>
</dbReference>
<keyword evidence="3" id="KW-1003">Cell membrane</keyword>
<organism evidence="9 10">
    <name type="scientific">Alkalicella caledoniensis</name>
    <dbReference type="NCBI Taxonomy" id="2731377"/>
    <lineage>
        <taxon>Bacteria</taxon>
        <taxon>Bacillati</taxon>
        <taxon>Bacillota</taxon>
        <taxon>Clostridia</taxon>
        <taxon>Eubacteriales</taxon>
        <taxon>Proteinivoracaceae</taxon>
        <taxon>Alkalicella</taxon>
    </lineage>
</organism>
<dbReference type="InterPro" id="IPR051447">
    <property type="entry name" value="Lipoprotein-release_system"/>
</dbReference>
<feature type="transmembrane region" description="Helical" evidence="7">
    <location>
        <begin position="20"/>
        <end position="39"/>
    </location>
</feature>
<keyword evidence="10" id="KW-1185">Reference proteome</keyword>
<feature type="domain" description="ABC3 transporter permease C-terminal" evidence="8">
    <location>
        <begin position="256"/>
        <end position="376"/>
    </location>
</feature>
<feature type="transmembrane region" description="Helical" evidence="7">
    <location>
        <begin position="692"/>
        <end position="720"/>
    </location>
</feature>
<evidence type="ECO:0000259" key="8">
    <source>
        <dbReference type="Pfam" id="PF02687"/>
    </source>
</evidence>
<comment type="similarity">
    <text evidence="2">Belongs to the ABC-4 integral membrane protein family. LolC/E subfamily.</text>
</comment>
<evidence type="ECO:0000256" key="3">
    <source>
        <dbReference type="ARBA" id="ARBA00022475"/>
    </source>
</evidence>
<dbReference type="Proteomes" id="UP000516160">
    <property type="component" value="Chromosome"/>
</dbReference>
<proteinExistence type="inferred from homology"/>
<dbReference type="InterPro" id="IPR003838">
    <property type="entry name" value="ABC3_permease_C"/>
</dbReference>
<sequence length="823" mass="90939">MGILIKFILKSITEKKLRTLLILVAVIISTALFFASTTMPNTVSEIFLDSMTKYVGGSDIVITSGEGSPSPYFKADVITTSNDWDYAVTSVDSMALHRGEEFELTTVKLLGFDFHDIKQFNPYYLEQGSLKPLNNNEVVIGKGFSEHHGLELNDLVELEIFGQEHDFKIVGIAENKGPFMEDGQMIQFLVSPKKIHEVYGLADDYVSSIFIRSNSSDLDSTITDLSIKYDNLSVGHAIPQDDIDYMVSTIKMPFNIVLGLVFFISFFIIYTSFKLMMKERLPITGTFRSIGATKKLTSLVLMGETIVYALVGGTIGIFLGIGILKVISVSLTTGFGTGSEVVAIYSFTNIVLSFMAAFTITLVSGIAPILNSTKFSIKEIILNTMEKPKSKKMYKVVLGVSFIIFAIIVPSLANMYSLLAVTLLAMLFTIIAIVLLVPYATMFLVRIFEKILTGIFGNIGTLACKNIRNNKSIIGSVTLLAIAIALLLSINVVSYSVAQEVALTYDNYGNYASVIRANRLDENALEKTRSLDGVESATGIMTANHISVEGSDKKLIVLKGITPDYIDYWRLRIKPDDLAQLSDGNIIVTAKVSEIYGIEKGDNITFRVNGRKKDFTVVGTFESMSDNGDFSLITIEDFKSLFKAEFYTSIYTKGQDSESIAKKLREEFYHLNPFVTTLELQKRMNLENNAQVFGILSAFSVLAMISGLLGIINNLIISFIERKRSLAMYRSLGMSKLQIRNMILIESFTGGLVGGILGIMGSLVIIRNMPYLTKALAAYIPMHYQVSTFIYFLVAGVLVMVLASVSPALKSSKMNIIQSIKYE</sequence>
<feature type="transmembrane region" description="Helical" evidence="7">
    <location>
        <begin position="393"/>
        <end position="413"/>
    </location>
</feature>
<evidence type="ECO:0000313" key="10">
    <source>
        <dbReference type="Proteomes" id="UP000516160"/>
    </source>
</evidence>
<feature type="transmembrane region" description="Helical" evidence="7">
    <location>
        <begin position="298"/>
        <end position="324"/>
    </location>
</feature>
<feature type="transmembrane region" description="Helical" evidence="7">
    <location>
        <begin position="741"/>
        <end position="766"/>
    </location>
</feature>
<feature type="transmembrane region" description="Helical" evidence="7">
    <location>
        <begin position="256"/>
        <end position="277"/>
    </location>
</feature>
<comment type="subcellular location">
    <subcellularLocation>
        <location evidence="1">Cell membrane</location>
        <topology evidence="1">Multi-pass membrane protein</topology>
    </subcellularLocation>
</comment>
<dbReference type="Pfam" id="PF02687">
    <property type="entry name" value="FtsX"/>
    <property type="match status" value="2"/>
</dbReference>
<evidence type="ECO:0000256" key="6">
    <source>
        <dbReference type="ARBA" id="ARBA00023136"/>
    </source>
</evidence>
<feature type="transmembrane region" description="Helical" evidence="7">
    <location>
        <begin position="786"/>
        <end position="809"/>
    </location>
</feature>
<keyword evidence="4 7" id="KW-0812">Transmembrane</keyword>
<keyword evidence="5 7" id="KW-1133">Transmembrane helix</keyword>
<feature type="transmembrane region" description="Helical" evidence="7">
    <location>
        <begin position="419"/>
        <end position="445"/>
    </location>
</feature>
<keyword evidence="6 7" id="KW-0472">Membrane</keyword>
<dbReference type="PANTHER" id="PTHR30489:SF0">
    <property type="entry name" value="LIPOPROTEIN-RELEASING SYSTEM TRANSMEMBRANE PROTEIN LOLE"/>
    <property type="match status" value="1"/>
</dbReference>
<reference evidence="9 10" key="1">
    <citation type="submission" date="2020-07" db="EMBL/GenBank/DDBJ databases">
        <title>Alkalicella. sp. LB2 genome.</title>
        <authorList>
            <person name="Postec A."/>
            <person name="Quemeneur M."/>
        </authorList>
    </citation>
    <scope>NUCLEOTIDE SEQUENCE [LARGE SCALE GENOMIC DNA]</scope>
    <source>
        <strain evidence="9 10">LB2</strain>
    </source>
</reference>